<proteinExistence type="predicted"/>
<dbReference type="PANTHER" id="PTHR43881:SF1">
    <property type="entry name" value="GAMMA-GLUTAMYLTRANSPEPTIDASE (AFU_ORTHOLOGUE AFUA_4G13580)"/>
    <property type="match status" value="1"/>
</dbReference>
<dbReference type="Gene3D" id="3.60.20.40">
    <property type="match status" value="1"/>
</dbReference>
<evidence type="ECO:0000313" key="1">
    <source>
        <dbReference type="EMBL" id="KAJ8601015.1"/>
    </source>
</evidence>
<name>A0AAD7UAY0_9STRA</name>
<keyword evidence="2" id="KW-1185">Reference proteome</keyword>
<dbReference type="AlphaFoldDB" id="A0AAD7UAY0"/>
<dbReference type="PANTHER" id="PTHR43881">
    <property type="entry name" value="GAMMA-GLUTAMYLTRANSPEPTIDASE (AFU_ORTHOLOGUE AFUA_4G13580)"/>
    <property type="match status" value="1"/>
</dbReference>
<dbReference type="SUPFAM" id="SSF56235">
    <property type="entry name" value="N-terminal nucleophile aminohydrolases (Ntn hydrolases)"/>
    <property type="match status" value="1"/>
</dbReference>
<accession>A0AAD7UAY0</accession>
<dbReference type="Pfam" id="PF01019">
    <property type="entry name" value="G_glu_transpept"/>
    <property type="match status" value="1"/>
</dbReference>
<dbReference type="PRINTS" id="PR01210">
    <property type="entry name" value="GGTRANSPTASE"/>
</dbReference>
<dbReference type="InterPro" id="IPR043138">
    <property type="entry name" value="GGT_lsub"/>
</dbReference>
<reference evidence="1" key="1">
    <citation type="submission" date="2023-01" db="EMBL/GenBank/DDBJ databases">
        <title>Metagenome sequencing of chrysophaentin producing Chrysophaeum taylorii.</title>
        <authorList>
            <person name="Davison J."/>
            <person name="Bewley C."/>
        </authorList>
    </citation>
    <scope>NUCLEOTIDE SEQUENCE</scope>
    <source>
        <strain evidence="1">NIES-1699</strain>
    </source>
</reference>
<protein>
    <recommendedName>
        <fullName evidence="3">Gamma-glutamyltransferase</fullName>
    </recommendedName>
</protein>
<gene>
    <name evidence="1" type="ORF">CTAYLR_009347</name>
</gene>
<dbReference type="Proteomes" id="UP001230188">
    <property type="component" value="Unassembled WGS sequence"/>
</dbReference>
<evidence type="ECO:0000313" key="2">
    <source>
        <dbReference type="Proteomes" id="UP001230188"/>
    </source>
</evidence>
<dbReference type="InterPro" id="IPR043137">
    <property type="entry name" value="GGT_ssub_C"/>
</dbReference>
<dbReference type="InterPro" id="IPR052896">
    <property type="entry name" value="GGT-like_enzyme"/>
</dbReference>
<dbReference type="EMBL" id="JAQMWT010000458">
    <property type="protein sequence ID" value="KAJ8601015.1"/>
    <property type="molecule type" value="Genomic_DNA"/>
</dbReference>
<organism evidence="1 2">
    <name type="scientific">Chrysophaeum taylorii</name>
    <dbReference type="NCBI Taxonomy" id="2483200"/>
    <lineage>
        <taxon>Eukaryota</taxon>
        <taxon>Sar</taxon>
        <taxon>Stramenopiles</taxon>
        <taxon>Ochrophyta</taxon>
        <taxon>Pelagophyceae</taxon>
        <taxon>Pelagomonadales</taxon>
        <taxon>Pelagomonadaceae</taxon>
        <taxon>Chrysophaeum</taxon>
    </lineage>
</organism>
<comment type="caution">
    <text evidence="1">The sequence shown here is derived from an EMBL/GenBank/DDBJ whole genome shotgun (WGS) entry which is preliminary data.</text>
</comment>
<sequence>MVASSQPLATEAGILMLRSGGTAVDAAVAMAAVLCVVEPGSTDLGGDFFMLVKDGGNIRGVNGSGKSPAALTMEDMPWGPTSPHAVTVPGCVAAWVDSHDKMGKLPLREVLAPAIRAAGGFPIAPMAFAAVQEHRSSLPLDFLADATEVGAVVSRRELKTVLENIAKNGKKAFYDDGPTARAIVKAVPLMTLEDLKAHETILNTKPLSVDFHGVTAWEHGPNAAGLVVLLALQTLRELGVTDFSTPEAVHLMIKALKLAFRDARAVVCDPSTCYDVELMLTTEYAIASAKKVSDDDVIITAQQWPMGPDTASFQAVDAKGRFVSAVNSTYQAFGSKIVASGFTLQNRGFNFSRDPAHPNCVEGAKRPYHTIIPCILTGKIEATLTNMGGFMQPQGHVQHIVNLLFRGMDPQASVDAPRFCIDLDADVVRIEPTYGDEIITYLRARGHAVHVLPDDNYARAKIVGKAQIITRSSSTGVLVAGSDPRADGCAMGF</sequence>
<dbReference type="Gene3D" id="1.10.246.130">
    <property type="match status" value="1"/>
</dbReference>
<evidence type="ECO:0008006" key="3">
    <source>
        <dbReference type="Google" id="ProtNLM"/>
    </source>
</evidence>
<dbReference type="InterPro" id="IPR029055">
    <property type="entry name" value="Ntn_hydrolases_N"/>
</dbReference>